<dbReference type="Pfam" id="PF00125">
    <property type="entry name" value="Histone"/>
    <property type="match status" value="1"/>
</dbReference>
<dbReference type="EnsemblPlants" id="HORVU.MOREX.r3.5HG0506570.1">
    <property type="protein sequence ID" value="HORVU.MOREX.r3.5HG0506570.1.CDS1"/>
    <property type="gene ID" value="HORVU.MOREX.r3.5HG0506570"/>
</dbReference>
<evidence type="ECO:0000313" key="4">
    <source>
        <dbReference type="EnsemblPlants" id="HORVU.MOREX.r3.5HG0506570.1.CDS1"/>
    </source>
</evidence>
<name>A0A8I6XW38_HORVV</name>
<dbReference type="InterPro" id="IPR007125">
    <property type="entry name" value="H2A/H2B/H3"/>
</dbReference>
<reference evidence="4" key="3">
    <citation type="submission" date="2022-01" db="UniProtKB">
        <authorList>
            <consortium name="EnsemblPlants"/>
        </authorList>
    </citation>
    <scope>IDENTIFICATION</scope>
    <source>
        <strain evidence="4">subsp. vulgare</strain>
    </source>
</reference>
<dbReference type="InterPro" id="IPR009072">
    <property type="entry name" value="Histone-fold"/>
</dbReference>
<dbReference type="GeneID" id="123399961"/>
<dbReference type="GO" id="GO:0031507">
    <property type="term" value="P:heterochromatin formation"/>
    <property type="evidence" value="ECO:0000318"/>
    <property type="project" value="GO_Central"/>
</dbReference>
<evidence type="ECO:0000259" key="3">
    <source>
        <dbReference type="Pfam" id="PF00125"/>
    </source>
</evidence>
<keyword evidence="1" id="KW-0539">Nucleus</keyword>
<dbReference type="CDD" id="cd00074">
    <property type="entry name" value="HFD_H2A"/>
    <property type="match status" value="1"/>
</dbReference>
<dbReference type="GO" id="GO:0005634">
    <property type="term" value="C:nucleus"/>
    <property type="evidence" value="ECO:0000318"/>
    <property type="project" value="GO_Central"/>
</dbReference>
<keyword evidence="1" id="KW-0158">Chromosome</keyword>
<evidence type="ECO:0000313" key="5">
    <source>
        <dbReference type="Proteomes" id="UP000011116"/>
    </source>
</evidence>
<keyword evidence="1" id="KW-0544">Nucleosome core</keyword>
<dbReference type="RefSeq" id="XP_044950286.1">
    <property type="nucleotide sequence ID" value="XM_045094351.1"/>
</dbReference>
<dbReference type="AlphaFoldDB" id="A0A8I6XW38"/>
<dbReference type="InterPro" id="IPR002119">
    <property type="entry name" value="Histone_H2A"/>
</dbReference>
<dbReference type="SUPFAM" id="SSF47113">
    <property type="entry name" value="Histone-fold"/>
    <property type="match status" value="1"/>
</dbReference>
<organism evidence="4 5">
    <name type="scientific">Hordeum vulgare subsp. vulgare</name>
    <name type="common">Domesticated barley</name>
    <dbReference type="NCBI Taxonomy" id="112509"/>
    <lineage>
        <taxon>Eukaryota</taxon>
        <taxon>Viridiplantae</taxon>
        <taxon>Streptophyta</taxon>
        <taxon>Embryophyta</taxon>
        <taxon>Tracheophyta</taxon>
        <taxon>Spermatophyta</taxon>
        <taxon>Magnoliopsida</taxon>
        <taxon>Liliopsida</taxon>
        <taxon>Poales</taxon>
        <taxon>Poaceae</taxon>
        <taxon>BOP clade</taxon>
        <taxon>Pooideae</taxon>
        <taxon>Triticodae</taxon>
        <taxon>Triticeae</taxon>
        <taxon>Hordeinae</taxon>
        <taxon>Hordeum</taxon>
    </lineage>
</organism>
<keyword evidence="5" id="KW-1185">Reference proteome</keyword>
<comment type="subunit">
    <text evidence="1">The nucleosome is a histone octamer containing two molecules each of H2A, H2B, H3 and H4 assembled in one H3-H4 heterotetramer and two H2A-H2B heterodimers. The octamer wraps approximately 147 bp of DNA.</text>
</comment>
<dbReference type="OrthoDB" id="786413at2759"/>
<dbReference type="Proteomes" id="UP000011116">
    <property type="component" value="Chromosome 5H"/>
</dbReference>
<dbReference type="FunFam" id="1.10.20.10:FF:000165">
    <property type="entry name" value="Histone H2A"/>
    <property type="match status" value="1"/>
</dbReference>
<gene>
    <name evidence="4" type="primary">LOC123399961</name>
</gene>
<feature type="domain" description="Core Histone H2A/H2B/H3" evidence="3">
    <location>
        <begin position="14"/>
        <end position="79"/>
    </location>
</feature>
<evidence type="ECO:0000256" key="1">
    <source>
        <dbReference type="RuleBase" id="RU003767"/>
    </source>
</evidence>
<accession>A0A8I6XW38</accession>
<comment type="subcellular location">
    <subcellularLocation>
        <location evidence="1">Nucleus</location>
    </subcellularLocation>
</comment>
<reference evidence="4" key="2">
    <citation type="submission" date="2020-10" db="EMBL/GenBank/DDBJ databases">
        <authorList>
            <person name="Scholz U."/>
            <person name="Mascher M."/>
            <person name="Fiebig A."/>
        </authorList>
    </citation>
    <scope>NUCLEOTIDE SEQUENCE [LARGE SCALE GENOMIC DNA]</scope>
    <source>
        <strain evidence="4">cv. Morex</strain>
    </source>
</reference>
<dbReference type="Gramene" id="HORVU.MOREX.r3.5HG0506570.1">
    <property type="protein sequence ID" value="HORVU.MOREX.r3.5HG0506570.1.CDS1"/>
    <property type="gene ID" value="HORVU.MOREX.r3.5HG0506570"/>
</dbReference>
<protein>
    <recommendedName>
        <fullName evidence="1">Histone H2A</fullName>
    </recommendedName>
</protein>
<dbReference type="GO" id="GO:0003677">
    <property type="term" value="F:DNA binding"/>
    <property type="evidence" value="ECO:0007669"/>
    <property type="project" value="UniProtKB-KW"/>
</dbReference>
<dbReference type="PRINTS" id="PR00620">
    <property type="entry name" value="HISTONEH2A"/>
</dbReference>
<dbReference type="KEGG" id="hvg:123399961"/>
<proteinExistence type="inferred from homology"/>
<dbReference type="GO" id="GO:0030527">
    <property type="term" value="F:structural constituent of chromatin"/>
    <property type="evidence" value="ECO:0000318"/>
    <property type="project" value="GO_Central"/>
</dbReference>
<comment type="similarity">
    <text evidence="1">Belongs to the histone H2A family.</text>
</comment>
<sequence>MATVAADGGRGKPKGSKSVSRSVKAGVQFPVGRVARHLKVGRYVQRVGAGAPVYLCAVLEYLAAEALELAGNAARDNNKKISSRWFMYRGCIWIEWNACNLVHVFCL</sequence>
<dbReference type="GO" id="GO:0000786">
    <property type="term" value="C:nucleosome"/>
    <property type="evidence" value="ECO:0000318"/>
    <property type="project" value="GO_Central"/>
</dbReference>
<evidence type="ECO:0000256" key="2">
    <source>
        <dbReference type="SAM" id="MobiDB-lite"/>
    </source>
</evidence>
<dbReference type="PANTHER" id="PTHR23430">
    <property type="entry name" value="HISTONE H2A"/>
    <property type="match status" value="1"/>
</dbReference>
<keyword evidence="1" id="KW-0238">DNA-binding</keyword>
<dbReference type="Gene3D" id="1.10.20.10">
    <property type="entry name" value="Histone, subunit A"/>
    <property type="match status" value="1"/>
</dbReference>
<dbReference type="SMART" id="SM00414">
    <property type="entry name" value="H2A"/>
    <property type="match status" value="1"/>
</dbReference>
<feature type="region of interest" description="Disordered" evidence="2">
    <location>
        <begin position="1"/>
        <end position="23"/>
    </location>
</feature>
<dbReference type="GO" id="GO:0046982">
    <property type="term" value="F:protein heterodimerization activity"/>
    <property type="evidence" value="ECO:0007669"/>
    <property type="project" value="InterPro"/>
</dbReference>
<reference evidence="5" key="1">
    <citation type="journal article" date="2012" name="Nature">
        <title>A physical, genetic and functional sequence assembly of the barley genome.</title>
        <authorList>
            <consortium name="The International Barley Genome Sequencing Consortium"/>
            <person name="Mayer K.F."/>
            <person name="Waugh R."/>
            <person name="Brown J.W."/>
            <person name="Schulman A."/>
            <person name="Langridge P."/>
            <person name="Platzer M."/>
            <person name="Fincher G.B."/>
            <person name="Muehlbauer G.J."/>
            <person name="Sato K."/>
            <person name="Close T.J."/>
            <person name="Wise R.P."/>
            <person name="Stein N."/>
        </authorList>
    </citation>
    <scope>NUCLEOTIDE SEQUENCE [LARGE SCALE GENOMIC DNA]</scope>
    <source>
        <strain evidence="5">cv. Morex</strain>
    </source>
</reference>
<dbReference type="SMR" id="A0A8I6XW38"/>